<keyword evidence="2" id="KW-1133">Transmembrane helix</keyword>
<dbReference type="Proteomes" id="UP001141806">
    <property type="component" value="Unassembled WGS sequence"/>
</dbReference>
<feature type="region of interest" description="Disordered" evidence="1">
    <location>
        <begin position="103"/>
        <end position="126"/>
    </location>
</feature>
<dbReference type="InterPro" id="IPR045880">
    <property type="entry name" value="ZCF37"/>
</dbReference>
<protein>
    <recommendedName>
        <fullName evidence="5">Transmembrane protein</fullName>
    </recommendedName>
</protein>
<dbReference type="EMBL" id="JAMYWD010000004">
    <property type="protein sequence ID" value="KAJ4972641.1"/>
    <property type="molecule type" value="Genomic_DNA"/>
</dbReference>
<keyword evidence="2" id="KW-0472">Membrane</keyword>
<proteinExistence type="predicted"/>
<feature type="transmembrane region" description="Helical" evidence="2">
    <location>
        <begin position="160"/>
        <end position="176"/>
    </location>
</feature>
<feature type="compositionally biased region" description="Low complexity" evidence="1">
    <location>
        <begin position="104"/>
        <end position="113"/>
    </location>
</feature>
<organism evidence="3 4">
    <name type="scientific">Protea cynaroides</name>
    <dbReference type="NCBI Taxonomy" id="273540"/>
    <lineage>
        <taxon>Eukaryota</taxon>
        <taxon>Viridiplantae</taxon>
        <taxon>Streptophyta</taxon>
        <taxon>Embryophyta</taxon>
        <taxon>Tracheophyta</taxon>
        <taxon>Spermatophyta</taxon>
        <taxon>Magnoliopsida</taxon>
        <taxon>Proteales</taxon>
        <taxon>Proteaceae</taxon>
        <taxon>Protea</taxon>
    </lineage>
</organism>
<keyword evidence="2" id="KW-0812">Transmembrane</keyword>
<dbReference type="OrthoDB" id="1932497at2759"/>
<sequence length="199" mass="22340">MGKPLRCLSFGVQRQNEEAGGEIKAYQNGSHSHSKKNPFFTLGPNKFSSLLTFIYSNSSYWVPIIVKLRDHKHKHSIHKQKKHNKAAASHDGGQLTTQVQAAAPGNNPINTPIKNKKGQKNSSKATNSTIKAMVNKKNSEISNRNRHNKQMRLERCRPSQYLPIFLVLCLVCLAIFRRRQIESSPTVVNNGMDLGTHSL</sequence>
<accession>A0A9Q0KLD8</accession>
<dbReference type="PANTHER" id="PTHR35275">
    <property type="entry name" value="ZCF37"/>
    <property type="match status" value="1"/>
</dbReference>
<name>A0A9Q0KLD8_9MAGN</name>
<comment type="caution">
    <text evidence="3">The sequence shown here is derived from an EMBL/GenBank/DDBJ whole genome shotgun (WGS) entry which is preliminary data.</text>
</comment>
<keyword evidence="4" id="KW-1185">Reference proteome</keyword>
<evidence type="ECO:0000256" key="2">
    <source>
        <dbReference type="SAM" id="Phobius"/>
    </source>
</evidence>
<evidence type="ECO:0000313" key="3">
    <source>
        <dbReference type="EMBL" id="KAJ4972641.1"/>
    </source>
</evidence>
<evidence type="ECO:0008006" key="5">
    <source>
        <dbReference type="Google" id="ProtNLM"/>
    </source>
</evidence>
<reference evidence="3" key="1">
    <citation type="journal article" date="2023" name="Plant J.">
        <title>The genome of the king protea, Protea cynaroides.</title>
        <authorList>
            <person name="Chang J."/>
            <person name="Duong T.A."/>
            <person name="Schoeman C."/>
            <person name="Ma X."/>
            <person name="Roodt D."/>
            <person name="Barker N."/>
            <person name="Li Z."/>
            <person name="Van de Peer Y."/>
            <person name="Mizrachi E."/>
        </authorList>
    </citation>
    <scope>NUCLEOTIDE SEQUENCE</scope>
    <source>
        <tissue evidence="3">Young leaves</tissue>
    </source>
</reference>
<evidence type="ECO:0000256" key="1">
    <source>
        <dbReference type="SAM" id="MobiDB-lite"/>
    </source>
</evidence>
<dbReference type="AlphaFoldDB" id="A0A9Q0KLD8"/>
<dbReference type="PANTHER" id="PTHR35275:SF1">
    <property type="entry name" value="OS07G0585900 PROTEIN"/>
    <property type="match status" value="1"/>
</dbReference>
<evidence type="ECO:0000313" key="4">
    <source>
        <dbReference type="Proteomes" id="UP001141806"/>
    </source>
</evidence>
<gene>
    <name evidence="3" type="ORF">NE237_005815</name>
</gene>